<dbReference type="EMBL" id="KZ293659">
    <property type="protein sequence ID" value="PBK92096.1"/>
    <property type="molecule type" value="Genomic_DNA"/>
</dbReference>
<keyword evidence="2" id="KW-1185">Reference proteome</keyword>
<accession>A0A2H3DXB6</accession>
<evidence type="ECO:0000313" key="1">
    <source>
        <dbReference type="EMBL" id="PBK92096.1"/>
    </source>
</evidence>
<dbReference type="AlphaFoldDB" id="A0A2H3DXB6"/>
<gene>
    <name evidence="1" type="ORF">ARMGADRAFT_1013345</name>
</gene>
<proteinExistence type="predicted"/>
<sequence length="70" mass="7610">MGSRALETCAGSLTSSILLVQVTDSILKSLPWLTKSADAGVRKLRNRLSWRCGNENQSIPNGGDSEICRF</sequence>
<dbReference type="Proteomes" id="UP000217790">
    <property type="component" value="Unassembled WGS sequence"/>
</dbReference>
<dbReference type="InParanoid" id="A0A2H3DXB6"/>
<organism evidence="1 2">
    <name type="scientific">Armillaria gallica</name>
    <name type="common">Bulbous honey fungus</name>
    <name type="synonym">Armillaria bulbosa</name>
    <dbReference type="NCBI Taxonomy" id="47427"/>
    <lineage>
        <taxon>Eukaryota</taxon>
        <taxon>Fungi</taxon>
        <taxon>Dikarya</taxon>
        <taxon>Basidiomycota</taxon>
        <taxon>Agaricomycotina</taxon>
        <taxon>Agaricomycetes</taxon>
        <taxon>Agaricomycetidae</taxon>
        <taxon>Agaricales</taxon>
        <taxon>Marasmiineae</taxon>
        <taxon>Physalacriaceae</taxon>
        <taxon>Armillaria</taxon>
    </lineage>
</organism>
<protein>
    <submittedName>
        <fullName evidence="1">Uncharacterized protein</fullName>
    </submittedName>
</protein>
<evidence type="ECO:0000313" key="2">
    <source>
        <dbReference type="Proteomes" id="UP000217790"/>
    </source>
</evidence>
<reference evidence="2" key="1">
    <citation type="journal article" date="2017" name="Nat. Ecol. Evol.">
        <title>Genome expansion and lineage-specific genetic innovations in the forest pathogenic fungi Armillaria.</title>
        <authorList>
            <person name="Sipos G."/>
            <person name="Prasanna A.N."/>
            <person name="Walter M.C."/>
            <person name="O'Connor E."/>
            <person name="Balint B."/>
            <person name="Krizsan K."/>
            <person name="Kiss B."/>
            <person name="Hess J."/>
            <person name="Varga T."/>
            <person name="Slot J."/>
            <person name="Riley R."/>
            <person name="Boka B."/>
            <person name="Rigling D."/>
            <person name="Barry K."/>
            <person name="Lee J."/>
            <person name="Mihaltcheva S."/>
            <person name="LaButti K."/>
            <person name="Lipzen A."/>
            <person name="Waldron R."/>
            <person name="Moloney N.M."/>
            <person name="Sperisen C."/>
            <person name="Kredics L."/>
            <person name="Vagvoelgyi C."/>
            <person name="Patrignani A."/>
            <person name="Fitzpatrick D."/>
            <person name="Nagy I."/>
            <person name="Doyle S."/>
            <person name="Anderson J.B."/>
            <person name="Grigoriev I.V."/>
            <person name="Gueldener U."/>
            <person name="Muensterkoetter M."/>
            <person name="Nagy L.G."/>
        </authorList>
    </citation>
    <scope>NUCLEOTIDE SEQUENCE [LARGE SCALE GENOMIC DNA]</scope>
    <source>
        <strain evidence="2">Ar21-2</strain>
    </source>
</reference>
<name>A0A2H3DXB6_ARMGA</name>